<keyword evidence="1" id="KW-0732">Signal</keyword>
<dbReference type="InterPro" id="IPR003961">
    <property type="entry name" value="FN3_dom"/>
</dbReference>
<protein>
    <recommendedName>
        <fullName evidence="5">LamG-like jellyroll fold domain-containing protein</fullName>
    </recommendedName>
</protein>
<evidence type="ECO:0000313" key="7">
    <source>
        <dbReference type="Proteomes" id="UP000436027"/>
    </source>
</evidence>
<dbReference type="GO" id="GO:0016787">
    <property type="term" value="F:hydrolase activity"/>
    <property type="evidence" value="ECO:0007669"/>
    <property type="project" value="InterPro"/>
</dbReference>
<accession>A0AAD3X3K7</accession>
<dbReference type="InterPro" id="IPR029052">
    <property type="entry name" value="Metallo-depent_PP-like"/>
</dbReference>
<dbReference type="Proteomes" id="UP000436027">
    <property type="component" value="Unassembled WGS sequence"/>
</dbReference>
<feature type="compositionally biased region" description="Basic and acidic residues" evidence="3">
    <location>
        <begin position="1"/>
        <end position="11"/>
    </location>
</feature>
<dbReference type="Pfam" id="PF00149">
    <property type="entry name" value="Metallophos"/>
    <property type="match status" value="1"/>
</dbReference>
<keyword evidence="4" id="KW-1133">Transmembrane helix</keyword>
<feature type="region of interest" description="Disordered" evidence="3">
    <location>
        <begin position="1"/>
        <end position="48"/>
    </location>
</feature>
<keyword evidence="4" id="KW-0812">Transmembrane</keyword>
<evidence type="ECO:0000256" key="4">
    <source>
        <dbReference type="SAM" id="Phobius"/>
    </source>
</evidence>
<evidence type="ECO:0000256" key="2">
    <source>
        <dbReference type="ARBA" id="ARBA00023157"/>
    </source>
</evidence>
<dbReference type="Gene3D" id="2.60.120.200">
    <property type="match status" value="1"/>
</dbReference>
<feature type="region of interest" description="Disordered" evidence="3">
    <location>
        <begin position="998"/>
        <end position="1046"/>
    </location>
</feature>
<dbReference type="InterPro" id="IPR004843">
    <property type="entry name" value="Calcineurin-like_PHP"/>
</dbReference>
<gene>
    <name evidence="6" type="ORF">F6W70_04190</name>
</gene>
<reference evidence="6 7" key="1">
    <citation type="submission" date="2019-09" db="EMBL/GenBank/DDBJ databases">
        <title>Whole genome sequencing of Microbacterium maritypicum.</title>
        <authorList>
            <person name="Lenchi N."/>
        </authorList>
    </citation>
    <scope>NUCLEOTIDE SEQUENCE [LARGE SCALE GENOMIC DNA]</scope>
    <source>
        <strain evidence="6 7">DSM 12512</strain>
    </source>
</reference>
<dbReference type="CDD" id="cd00063">
    <property type="entry name" value="FN3"/>
    <property type="match status" value="1"/>
</dbReference>
<dbReference type="InterPro" id="IPR006558">
    <property type="entry name" value="LamG-like"/>
</dbReference>
<feature type="transmembrane region" description="Helical" evidence="4">
    <location>
        <begin position="57"/>
        <end position="78"/>
    </location>
</feature>
<organism evidence="6 7">
    <name type="scientific">Microbacterium maritypicum</name>
    <name type="common">Microbacterium liquefaciens</name>
    <dbReference type="NCBI Taxonomy" id="33918"/>
    <lineage>
        <taxon>Bacteria</taxon>
        <taxon>Bacillati</taxon>
        <taxon>Actinomycetota</taxon>
        <taxon>Actinomycetes</taxon>
        <taxon>Micrococcales</taxon>
        <taxon>Microbacteriaceae</taxon>
        <taxon>Microbacterium</taxon>
    </lineage>
</organism>
<dbReference type="Gene3D" id="3.60.21.10">
    <property type="match status" value="1"/>
</dbReference>
<keyword evidence="2" id="KW-1015">Disulfide bond</keyword>
<name>A0AAD3X3K7_MICMQ</name>
<keyword evidence="4" id="KW-0472">Membrane</keyword>
<dbReference type="SUPFAM" id="SSF49899">
    <property type="entry name" value="Concanavalin A-like lectins/glucanases"/>
    <property type="match status" value="1"/>
</dbReference>
<dbReference type="InterPro" id="IPR013783">
    <property type="entry name" value="Ig-like_fold"/>
</dbReference>
<dbReference type="InterPro" id="IPR013320">
    <property type="entry name" value="ConA-like_dom_sf"/>
</dbReference>
<dbReference type="Gene3D" id="2.60.40.10">
    <property type="entry name" value="Immunoglobulins"/>
    <property type="match status" value="2"/>
</dbReference>
<comment type="caution">
    <text evidence="6">The sequence shown here is derived from an EMBL/GenBank/DDBJ whole genome shotgun (WGS) entry which is preliminary data.</text>
</comment>
<dbReference type="SMART" id="SM00560">
    <property type="entry name" value="LamGL"/>
    <property type="match status" value="1"/>
</dbReference>
<dbReference type="Pfam" id="PF13385">
    <property type="entry name" value="Laminin_G_3"/>
    <property type="match status" value="1"/>
</dbReference>
<dbReference type="EMBL" id="WAAQ01000001">
    <property type="protein sequence ID" value="KAB1886651.1"/>
    <property type="molecule type" value="Genomic_DNA"/>
</dbReference>
<feature type="compositionally biased region" description="Gly residues" evidence="3">
    <location>
        <begin position="1003"/>
        <end position="1037"/>
    </location>
</feature>
<evidence type="ECO:0000313" key="6">
    <source>
        <dbReference type="EMBL" id="KAB1886651.1"/>
    </source>
</evidence>
<dbReference type="SUPFAM" id="SSF56300">
    <property type="entry name" value="Metallo-dependent phosphatases"/>
    <property type="match status" value="1"/>
</dbReference>
<evidence type="ECO:0000259" key="5">
    <source>
        <dbReference type="SMART" id="SM00560"/>
    </source>
</evidence>
<feature type="domain" description="LamG-like jellyroll fold" evidence="5">
    <location>
        <begin position="747"/>
        <end position="883"/>
    </location>
</feature>
<evidence type="ECO:0000256" key="1">
    <source>
        <dbReference type="ARBA" id="ARBA00022729"/>
    </source>
</evidence>
<dbReference type="AlphaFoldDB" id="A0AAD3X3K7"/>
<sequence>MTRAGRSEFTHRTSRGGRLGGSDFFSSHRGCSVSRRKPPAPDPTLSRRGFTRLLRPASLVAVAACIAAPALTAAPAFAAPNFTAPAVAASDRSALAVSDSEAPGSTETGGTIIRLDGEAPTSGQVGRAIVLPPAAAVDVDGSASELVVTVKDPSGVVTMVMPEESGGYRFTPTIPGEYVVAYSISDAAGGVSEETRTITVTGAPDAAVAAAPSVAAAPAVEAGGPDVRFAAIGDIHVNWDELAEAYDFWAQENVQTALFVGDLTNSATPGEFAGLKQTMDSKAGLGIPAIASLGNHDVSGISSYDLFTQATGGQKPNADYTVNGYHVITVSPGSGTIDPDTGKPSGASGGNYAYAQSWLQQRLAAATAEDPNKPVMVLVHHPLQCTHYVSNEWYGTGLSSGCGDGFQSVFDDFPQAVVWGGHIHTPQNIPTSIWQGQENRSGERSTQGFTTVNAPPLAYYEFESGVVNSSPTSRGNDTTPDDAGNNRQTAIVEITGSTVTIKNYDLLADQWIDQTWTWDVADSVDETKSYDERFPFNDTYRASQSAGPVWPEGAAVTVGDIASAKAMVSFPQAVPAPNSVGDIVHKYRYSTVDVATGEEVNSFLQWSGFYNLPMPADRRHEVWNLLPGKEYEVRVTPINAWGKEGSALTARFTSTEGSGGEGPFDPSSLTFDDLRAALPTADLLDVGFAGGTASDSSPAARPLTAGADARIENDPAVGSDVVIGAEGAATGIRTPKWTDAEYAALQDGFTLDATFRLDAIAGGYVDVFGGMQSGGIGLEAVGTSATTYELQFWYASPRPAVSLKYGQWYHVTAWYDGQDARLYVDGVRKAESEGVSFSVKPSAADARYMVIGGDANTSGALDDATMDGRIAGVEVYSAPLSDKDVYRVATRELTALDTMPPLVRVTPEPAGEATVGTAYTAPRAEAVDNSGRVSTMLEVTDPSGAPVAVDDPASGLRALAAAAGDGYTFTPTATGTYTLKYIATDAAARQNQVTFTVTSTAGSDGGNPGGNPGGTPGGNPGGGNTGGGANQGGGSVGGQSDPLAATGGPAPTMLAFAGLLLLTGGGVLLRRRMLRRPEGQE</sequence>
<feature type="transmembrane region" description="Helical" evidence="4">
    <location>
        <begin position="1050"/>
        <end position="1069"/>
    </location>
</feature>
<proteinExistence type="predicted"/>
<dbReference type="GO" id="GO:0005975">
    <property type="term" value="P:carbohydrate metabolic process"/>
    <property type="evidence" value="ECO:0007669"/>
    <property type="project" value="UniProtKB-ARBA"/>
</dbReference>
<evidence type="ECO:0000256" key="3">
    <source>
        <dbReference type="SAM" id="MobiDB-lite"/>
    </source>
</evidence>